<dbReference type="NCBIfam" id="NF000845">
    <property type="entry name" value="PRK00071.2-4"/>
    <property type="match status" value="1"/>
</dbReference>
<dbReference type="InterPro" id="IPR014729">
    <property type="entry name" value="Rossmann-like_a/b/a_fold"/>
</dbReference>
<dbReference type="NCBIfam" id="NF000843">
    <property type="entry name" value="PRK00071.2-2"/>
    <property type="match status" value="1"/>
</dbReference>
<dbReference type="InterPro" id="IPR005248">
    <property type="entry name" value="NadD/NMNAT"/>
</dbReference>
<comment type="similarity">
    <text evidence="3 11">Belongs to the NadD family.</text>
</comment>
<dbReference type="InterPro" id="IPR004821">
    <property type="entry name" value="Cyt_trans-like"/>
</dbReference>
<dbReference type="PANTHER" id="PTHR39321">
    <property type="entry name" value="NICOTINATE-NUCLEOTIDE ADENYLYLTRANSFERASE-RELATED"/>
    <property type="match status" value="1"/>
</dbReference>
<dbReference type="GO" id="GO:0009435">
    <property type="term" value="P:NAD+ biosynthetic process"/>
    <property type="evidence" value="ECO:0007669"/>
    <property type="project" value="UniProtKB-UniRule"/>
</dbReference>
<gene>
    <name evidence="11" type="primary">nadD</name>
    <name evidence="13" type="ORF">D3273_11000</name>
</gene>
<comment type="function">
    <text evidence="1 11">Catalyzes the reversible adenylation of nicotinate mononucleotide (NaMN) to nicotinic acid adenine dinucleotide (NaAD).</text>
</comment>
<evidence type="ECO:0000256" key="4">
    <source>
        <dbReference type="ARBA" id="ARBA00022642"/>
    </source>
</evidence>
<dbReference type="HAMAP" id="MF_00244">
    <property type="entry name" value="NaMN_adenylyltr"/>
    <property type="match status" value="1"/>
</dbReference>
<dbReference type="AlphaFoldDB" id="A0A4Q2U608"/>
<evidence type="ECO:0000256" key="9">
    <source>
        <dbReference type="ARBA" id="ARBA00023027"/>
    </source>
</evidence>
<dbReference type="Pfam" id="PF01467">
    <property type="entry name" value="CTP_transf_like"/>
    <property type="match status" value="1"/>
</dbReference>
<evidence type="ECO:0000313" key="14">
    <source>
        <dbReference type="Proteomes" id="UP000290759"/>
    </source>
</evidence>
<reference evidence="13 14" key="2">
    <citation type="submission" date="2019-02" db="EMBL/GenBank/DDBJ databases">
        <title>'Lichenibacterium ramalinii' gen. nov. sp. nov., 'Lichenibacterium minor' gen. nov. sp. nov.</title>
        <authorList>
            <person name="Pankratov T."/>
        </authorList>
    </citation>
    <scope>NUCLEOTIDE SEQUENCE [LARGE SCALE GENOMIC DNA]</scope>
    <source>
        <strain evidence="13 14">RmlP026</strain>
    </source>
</reference>
<keyword evidence="6 11" id="KW-0548">Nucleotidyltransferase</keyword>
<reference evidence="13 14" key="1">
    <citation type="submission" date="2018-12" db="EMBL/GenBank/DDBJ databases">
        <authorList>
            <person name="Grouzdev D.S."/>
            <person name="Krutkina M.S."/>
        </authorList>
    </citation>
    <scope>NUCLEOTIDE SEQUENCE [LARGE SCALE GENOMIC DNA]</scope>
    <source>
        <strain evidence="13 14">RmlP026</strain>
    </source>
</reference>
<name>A0A4Q2U608_9HYPH</name>
<evidence type="ECO:0000256" key="11">
    <source>
        <dbReference type="HAMAP-Rule" id="MF_00244"/>
    </source>
</evidence>
<evidence type="ECO:0000259" key="12">
    <source>
        <dbReference type="Pfam" id="PF01467"/>
    </source>
</evidence>
<keyword evidence="9 11" id="KW-0520">NAD</keyword>
<keyword evidence="4 11" id="KW-0662">Pyridine nucleotide biosynthesis</keyword>
<comment type="catalytic activity">
    <reaction evidence="10 11">
        <text>nicotinate beta-D-ribonucleotide + ATP + H(+) = deamido-NAD(+) + diphosphate</text>
        <dbReference type="Rhea" id="RHEA:22860"/>
        <dbReference type="ChEBI" id="CHEBI:15378"/>
        <dbReference type="ChEBI" id="CHEBI:30616"/>
        <dbReference type="ChEBI" id="CHEBI:33019"/>
        <dbReference type="ChEBI" id="CHEBI:57502"/>
        <dbReference type="ChEBI" id="CHEBI:58437"/>
        <dbReference type="EC" id="2.7.7.18"/>
    </reaction>
</comment>
<dbReference type="SUPFAM" id="SSF52374">
    <property type="entry name" value="Nucleotidylyl transferase"/>
    <property type="match status" value="1"/>
</dbReference>
<evidence type="ECO:0000256" key="3">
    <source>
        <dbReference type="ARBA" id="ARBA00009014"/>
    </source>
</evidence>
<comment type="pathway">
    <text evidence="2 11">Cofactor biosynthesis; NAD(+) biosynthesis; deamido-NAD(+) from nicotinate D-ribonucleotide: step 1/1.</text>
</comment>
<accession>A0A4Q2U608</accession>
<proteinExistence type="inferred from homology"/>
<sequence>MPGRSPGGRALPAWAPGLRIGLFGGSFNPPHEGHRLASLTALKRLGLDRVWWIVTPGNPLKRHDGLADLDTRVAAARRLADHPRIAATGVEAGIGMRFTVDTIRHLKARCPGVHFVWIMGADNLLQLPRWRRWRELVALVPVAVVDRPGSTFRSLNGRAAAVLAPGRLRESDAALLPTRQPPAFVYLHGPRSSASSTALRDAGLGLVPARGT</sequence>
<evidence type="ECO:0000256" key="7">
    <source>
        <dbReference type="ARBA" id="ARBA00022741"/>
    </source>
</evidence>
<dbReference type="NCBIfam" id="TIGR00482">
    <property type="entry name" value="nicotinate (nicotinamide) nucleotide adenylyltransferase"/>
    <property type="match status" value="1"/>
</dbReference>
<evidence type="ECO:0000256" key="8">
    <source>
        <dbReference type="ARBA" id="ARBA00022840"/>
    </source>
</evidence>
<dbReference type="GO" id="GO:0005524">
    <property type="term" value="F:ATP binding"/>
    <property type="evidence" value="ECO:0007669"/>
    <property type="project" value="UniProtKB-KW"/>
</dbReference>
<keyword evidence="5 11" id="KW-0808">Transferase</keyword>
<dbReference type="CDD" id="cd02165">
    <property type="entry name" value="NMNAT"/>
    <property type="match status" value="1"/>
</dbReference>
<evidence type="ECO:0000256" key="5">
    <source>
        <dbReference type="ARBA" id="ARBA00022679"/>
    </source>
</evidence>
<feature type="domain" description="Cytidyltransferase-like" evidence="12">
    <location>
        <begin position="22"/>
        <end position="201"/>
    </location>
</feature>
<evidence type="ECO:0000256" key="10">
    <source>
        <dbReference type="ARBA" id="ARBA00048721"/>
    </source>
</evidence>
<keyword evidence="8 11" id="KW-0067">ATP-binding</keyword>
<keyword evidence="14" id="KW-1185">Reference proteome</keyword>
<protein>
    <recommendedName>
        <fullName evidence="11">Probable nicotinate-nucleotide adenylyltransferase</fullName>
        <ecNumber evidence="11">2.7.7.18</ecNumber>
    </recommendedName>
    <alternativeName>
        <fullName evidence="11">Deamido-NAD(+) diphosphorylase</fullName>
    </alternativeName>
    <alternativeName>
        <fullName evidence="11">Deamido-NAD(+) pyrophosphorylase</fullName>
    </alternativeName>
    <alternativeName>
        <fullName evidence="11">Nicotinate mononucleotide adenylyltransferase</fullName>
        <shortName evidence="11">NaMN adenylyltransferase</shortName>
    </alternativeName>
</protein>
<dbReference type="Proteomes" id="UP000290759">
    <property type="component" value="Unassembled WGS sequence"/>
</dbReference>
<dbReference type="PANTHER" id="PTHR39321:SF3">
    <property type="entry name" value="PHOSPHOPANTETHEINE ADENYLYLTRANSFERASE"/>
    <property type="match status" value="1"/>
</dbReference>
<evidence type="ECO:0000256" key="6">
    <source>
        <dbReference type="ARBA" id="ARBA00022695"/>
    </source>
</evidence>
<comment type="caution">
    <text evidence="13">The sequence shown here is derived from an EMBL/GenBank/DDBJ whole genome shotgun (WGS) entry which is preliminary data.</text>
</comment>
<evidence type="ECO:0000256" key="1">
    <source>
        <dbReference type="ARBA" id="ARBA00002324"/>
    </source>
</evidence>
<evidence type="ECO:0000313" key="13">
    <source>
        <dbReference type="EMBL" id="RYC32023.1"/>
    </source>
</evidence>
<dbReference type="OrthoDB" id="5295945at2"/>
<keyword evidence="7 11" id="KW-0547">Nucleotide-binding</keyword>
<evidence type="ECO:0000256" key="2">
    <source>
        <dbReference type="ARBA" id="ARBA00005019"/>
    </source>
</evidence>
<organism evidence="13 14">
    <name type="scientific">Lichenibacterium minor</name>
    <dbReference type="NCBI Taxonomy" id="2316528"/>
    <lineage>
        <taxon>Bacteria</taxon>
        <taxon>Pseudomonadati</taxon>
        <taxon>Pseudomonadota</taxon>
        <taxon>Alphaproteobacteria</taxon>
        <taxon>Hyphomicrobiales</taxon>
        <taxon>Lichenihabitantaceae</taxon>
        <taxon>Lichenibacterium</taxon>
    </lineage>
</organism>
<dbReference type="EMBL" id="QYBB01000010">
    <property type="protein sequence ID" value="RYC32023.1"/>
    <property type="molecule type" value="Genomic_DNA"/>
</dbReference>
<dbReference type="Gene3D" id="3.40.50.620">
    <property type="entry name" value="HUPs"/>
    <property type="match status" value="1"/>
</dbReference>
<dbReference type="GO" id="GO:0004515">
    <property type="term" value="F:nicotinate-nucleotide adenylyltransferase activity"/>
    <property type="evidence" value="ECO:0007669"/>
    <property type="project" value="UniProtKB-UniRule"/>
</dbReference>
<dbReference type="RefSeq" id="WP_129226582.1">
    <property type="nucleotide sequence ID" value="NZ_QYBB01000010.1"/>
</dbReference>
<dbReference type="UniPathway" id="UPA00253">
    <property type="reaction ID" value="UER00332"/>
</dbReference>
<dbReference type="EC" id="2.7.7.18" evidence="11"/>